<reference evidence="1" key="1">
    <citation type="submission" date="2025-08" db="UniProtKB">
        <authorList>
            <consortium name="Ensembl"/>
        </authorList>
    </citation>
    <scope>IDENTIFICATION</scope>
</reference>
<proteinExistence type="predicted"/>
<accession>A0A8C6CJ13</accession>
<evidence type="ECO:0000313" key="2">
    <source>
        <dbReference type="Proteomes" id="UP000694544"/>
    </source>
</evidence>
<sequence length="59" mass="6445">DDAGAQNTGHACEFLTETLNDSSHKTLFNVPRLGSTKSGVINSPLIGYFRVCCEKIKIF</sequence>
<name>A0A8C6CJ13_MOSMO</name>
<keyword evidence="2" id="KW-1185">Reference proteome</keyword>
<dbReference type="GeneTree" id="ENSGT00960000190565"/>
<dbReference type="Ensembl" id="ENSMMST00000000654.1">
    <property type="protein sequence ID" value="ENSMMSP00000000604.1"/>
    <property type="gene ID" value="ENSMMSG00000000499.1"/>
</dbReference>
<organism evidence="1 2">
    <name type="scientific">Moschus moschiferus</name>
    <name type="common">Siberian musk deer</name>
    <name type="synonym">Moschus sibiricus</name>
    <dbReference type="NCBI Taxonomy" id="68415"/>
    <lineage>
        <taxon>Eukaryota</taxon>
        <taxon>Metazoa</taxon>
        <taxon>Chordata</taxon>
        <taxon>Craniata</taxon>
        <taxon>Vertebrata</taxon>
        <taxon>Euteleostomi</taxon>
        <taxon>Mammalia</taxon>
        <taxon>Eutheria</taxon>
        <taxon>Laurasiatheria</taxon>
        <taxon>Artiodactyla</taxon>
        <taxon>Ruminantia</taxon>
        <taxon>Pecora</taxon>
        <taxon>Moschidae</taxon>
        <taxon>Moschus</taxon>
    </lineage>
</organism>
<evidence type="ECO:0000313" key="1">
    <source>
        <dbReference type="Ensembl" id="ENSMMSP00000000604.1"/>
    </source>
</evidence>
<dbReference type="AlphaFoldDB" id="A0A8C6CJ13"/>
<protein>
    <submittedName>
        <fullName evidence="1">Uncharacterized protein</fullName>
    </submittedName>
</protein>
<dbReference type="Proteomes" id="UP000694544">
    <property type="component" value="Unplaced"/>
</dbReference>
<reference evidence="1" key="2">
    <citation type="submission" date="2025-09" db="UniProtKB">
        <authorList>
            <consortium name="Ensembl"/>
        </authorList>
    </citation>
    <scope>IDENTIFICATION</scope>
</reference>